<comment type="caution">
    <text evidence="2">The sequence shown here is derived from an EMBL/GenBank/DDBJ whole genome shotgun (WGS) entry which is preliminary data.</text>
</comment>
<dbReference type="InterPro" id="IPR007110">
    <property type="entry name" value="Ig-like_dom"/>
</dbReference>
<dbReference type="OrthoDB" id="6188134at2759"/>
<dbReference type="Pfam" id="PF07679">
    <property type="entry name" value="I-set"/>
    <property type="match status" value="1"/>
</dbReference>
<dbReference type="SMART" id="SM00408">
    <property type="entry name" value="IGc2"/>
    <property type="match status" value="1"/>
</dbReference>
<reference evidence="2" key="1">
    <citation type="submission" date="2021-03" db="EMBL/GenBank/DDBJ databases">
        <authorList>
            <person name="Bekaert M."/>
        </authorList>
    </citation>
    <scope>NUCLEOTIDE SEQUENCE</scope>
</reference>
<dbReference type="InterPro" id="IPR003598">
    <property type="entry name" value="Ig_sub2"/>
</dbReference>
<dbReference type="InterPro" id="IPR013098">
    <property type="entry name" value="Ig_I-set"/>
</dbReference>
<evidence type="ECO:0000313" key="2">
    <source>
        <dbReference type="EMBL" id="CAG2223747.1"/>
    </source>
</evidence>
<dbReference type="InterPro" id="IPR049050">
    <property type="entry name" value="nSTAND3"/>
</dbReference>
<protein>
    <recommendedName>
        <fullName evidence="1">Ig-like domain-containing protein</fullName>
    </recommendedName>
</protein>
<dbReference type="Gene3D" id="2.60.40.10">
    <property type="entry name" value="Immunoglobulins"/>
    <property type="match status" value="1"/>
</dbReference>
<dbReference type="EMBL" id="CAJPWZ010001791">
    <property type="protein sequence ID" value="CAG2223747.1"/>
    <property type="molecule type" value="Genomic_DNA"/>
</dbReference>
<dbReference type="Proteomes" id="UP000683360">
    <property type="component" value="Unassembled WGS sequence"/>
</dbReference>
<dbReference type="InterPro" id="IPR013783">
    <property type="entry name" value="Ig-like_fold"/>
</dbReference>
<organism evidence="2 3">
    <name type="scientific">Mytilus edulis</name>
    <name type="common">Blue mussel</name>
    <dbReference type="NCBI Taxonomy" id="6550"/>
    <lineage>
        <taxon>Eukaryota</taxon>
        <taxon>Metazoa</taxon>
        <taxon>Spiralia</taxon>
        <taxon>Lophotrochozoa</taxon>
        <taxon>Mollusca</taxon>
        <taxon>Bivalvia</taxon>
        <taxon>Autobranchia</taxon>
        <taxon>Pteriomorphia</taxon>
        <taxon>Mytilida</taxon>
        <taxon>Mytiloidea</taxon>
        <taxon>Mytilidae</taxon>
        <taxon>Mytilinae</taxon>
        <taxon>Mytilus</taxon>
    </lineage>
</organism>
<keyword evidence="3" id="KW-1185">Reference proteome</keyword>
<dbReference type="InterPro" id="IPR036179">
    <property type="entry name" value="Ig-like_dom_sf"/>
</dbReference>
<dbReference type="SUPFAM" id="SSF48726">
    <property type="entry name" value="Immunoglobulin"/>
    <property type="match status" value="1"/>
</dbReference>
<accession>A0A8S3STS2</accession>
<name>A0A8S3STS2_MYTED</name>
<gene>
    <name evidence="2" type="ORF">MEDL_36931</name>
</gene>
<dbReference type="CDD" id="cd00096">
    <property type="entry name" value="Ig"/>
    <property type="match status" value="1"/>
</dbReference>
<dbReference type="Pfam" id="PF20720">
    <property type="entry name" value="nSTAND3"/>
    <property type="match status" value="1"/>
</dbReference>
<evidence type="ECO:0000313" key="3">
    <source>
        <dbReference type="Proteomes" id="UP000683360"/>
    </source>
</evidence>
<dbReference type="AlphaFoldDB" id="A0A8S3STS2"/>
<sequence length="363" mass="41792">MCVKRIENDFMILKGENVKIECNVKSYVPVRSVTWQKEIDSEIIQINPSMGKYEMFFGNRPSLTINNFNADDPGKYRCIVINAVGLRNGICKSFLSYLSRFGWLTGFVTVLQHIPVFHTEDITLHNYVKIYKALLDHREDKTFIRPAICDTIDKQMQEHNIVVITGREGTGKSKICLELASLCDKKDYMVLKVDLSENHTVYTDMADTLLIIDDQHYTQNSLNVFMKHLPVLLENNIKVILTCRNSDLEIVRNVQEINKLKSEAFIDINSCLTSVEKEEMLRSYMKANNISSSSSAESSFWIPEIITDLSVQVTLHDDAIRAIRNEEPWKGYPLCASLFCSERKFLQLGKNISPIRQDVFWKN</sequence>
<dbReference type="SUPFAM" id="SSF52540">
    <property type="entry name" value="P-loop containing nucleoside triphosphate hydrolases"/>
    <property type="match status" value="1"/>
</dbReference>
<feature type="domain" description="Ig-like" evidence="1">
    <location>
        <begin position="1"/>
        <end position="96"/>
    </location>
</feature>
<dbReference type="PROSITE" id="PS50835">
    <property type="entry name" value="IG_LIKE"/>
    <property type="match status" value="1"/>
</dbReference>
<dbReference type="Gene3D" id="3.40.50.300">
    <property type="entry name" value="P-loop containing nucleotide triphosphate hydrolases"/>
    <property type="match status" value="1"/>
</dbReference>
<evidence type="ECO:0000259" key="1">
    <source>
        <dbReference type="PROSITE" id="PS50835"/>
    </source>
</evidence>
<proteinExistence type="predicted"/>
<dbReference type="InterPro" id="IPR027417">
    <property type="entry name" value="P-loop_NTPase"/>
</dbReference>